<protein>
    <recommendedName>
        <fullName evidence="8">FMN-binding domain-containing protein</fullName>
    </recommendedName>
</protein>
<evidence type="ECO:0000256" key="1">
    <source>
        <dbReference type="ARBA" id="ARBA00001917"/>
    </source>
</evidence>
<evidence type="ECO:0000256" key="3">
    <source>
        <dbReference type="ARBA" id="ARBA00008040"/>
    </source>
</evidence>
<comment type="similarity">
    <text evidence="3">Belongs to the FAD-dependent oxidoreductase 2 family. FRD/SDH subfamily.</text>
</comment>
<dbReference type="Proteomes" id="UP000271003">
    <property type="component" value="Chromosome"/>
</dbReference>
<evidence type="ECO:0000313" key="9">
    <source>
        <dbReference type="EMBL" id="BBF22618.1"/>
    </source>
</evidence>
<dbReference type="GO" id="GO:0010181">
    <property type="term" value="F:FMN binding"/>
    <property type="evidence" value="ECO:0007669"/>
    <property type="project" value="InterPro"/>
</dbReference>
<dbReference type="GO" id="GO:0016491">
    <property type="term" value="F:oxidoreductase activity"/>
    <property type="evidence" value="ECO:0007669"/>
    <property type="project" value="UniProtKB-KW"/>
</dbReference>
<dbReference type="Gene3D" id="3.90.700.10">
    <property type="entry name" value="Succinate dehydrogenase/fumarate reductase flavoprotein, catalytic domain"/>
    <property type="match status" value="1"/>
</dbReference>
<dbReference type="SUPFAM" id="SSF56425">
    <property type="entry name" value="Succinate dehydrogenase/fumarate reductase flavoprotein, catalytic domain"/>
    <property type="match status" value="1"/>
</dbReference>
<dbReference type="InterPro" id="IPR036188">
    <property type="entry name" value="FAD/NAD-bd_sf"/>
</dbReference>
<dbReference type="SUPFAM" id="SSF51905">
    <property type="entry name" value="FAD/NAD(P)-binding domain"/>
    <property type="match status" value="1"/>
</dbReference>
<dbReference type="InterPro" id="IPR003953">
    <property type="entry name" value="FAD-dep_OxRdtase_2_FAD-bd"/>
</dbReference>
<dbReference type="EMBL" id="AP018786">
    <property type="protein sequence ID" value="BBF22618.1"/>
    <property type="molecule type" value="Genomic_DNA"/>
</dbReference>
<keyword evidence="5" id="KW-0274">FAD</keyword>
<dbReference type="InterPro" id="IPR050315">
    <property type="entry name" value="FAD-oxidoreductase_2"/>
</dbReference>
<sequence length="738" mass="76025">MKSLQKPLVLSMLSALAVMSGTSNAAPADGVYRATAQGMGGPLEVTVRVEGGRMAAVEVDASRETPGYGLEAGPEVAKRIAVAHSLEVDGVSGATVTSQAVKAAAEDAMREAGLLEARAARTLKPGEYRGRARGGKSDVEALVRVASDGSIEVLDVKTGDTPYLSDTAVREVVRAVTTQKSLSVDAVTGATLTSRGVTGAIADALEQAGADLAAWRKVPPKVEKTRGEALDADVVVVGGGAAGMLAALSAKTDGSLRPEKANDLKVVLLETKGYLGGDLTVCGGYVASYSGTPLNDRTGHSIDGKTVVEATLAMKSPEVAKMLNQDLAARVVDASGPAMAILMQEGWRVVPEDATRGLVLSPWGKDGFLHYTVARTSDPATGYRSGDSGYDTTSGSPAMASTLADIVRRAGVDVRLETSATDVTATKDKVEAVEVSDAKQVYRINAKAVVLATGYSGLDPESIKRFYPSLEGVIRTGGAGVTSFAPKWVADHGGEIALNPASSTMLGYDAVLGIDGPESALYLTTAAPWVNARGERFMSEADNPYRYGVGEPDAKGVRSMWIEPGKGRPIGEVLKQPGKRAWMIFDANSPANAQKAHLAAAGLCVEADTLPELARRAGLPEDTFVKTVERYNTDAAAGGDTVFGAPASGMTPVLKAPFIAVRVSAVNTIANAAVHVADDFTILMGPEGSNARRIEGLFGAGGAIGNAITNSGLGAHNATAIGSGALAGAEAAKYAERN</sequence>
<keyword evidence="7" id="KW-0732">Signal</keyword>
<dbReference type="Pfam" id="PF00890">
    <property type="entry name" value="FAD_binding_2"/>
    <property type="match status" value="1"/>
</dbReference>
<dbReference type="GO" id="GO:0016020">
    <property type="term" value="C:membrane"/>
    <property type="evidence" value="ECO:0007669"/>
    <property type="project" value="InterPro"/>
</dbReference>
<dbReference type="InterPro" id="IPR027477">
    <property type="entry name" value="Succ_DH/fumarate_Rdtase_cat_sf"/>
</dbReference>
<evidence type="ECO:0000313" key="10">
    <source>
        <dbReference type="Proteomes" id="UP000271003"/>
    </source>
</evidence>
<comment type="cofactor">
    <cofactor evidence="2">
        <name>FAD</name>
        <dbReference type="ChEBI" id="CHEBI:57692"/>
    </cofactor>
</comment>
<dbReference type="Gene3D" id="3.90.1010.20">
    <property type="match status" value="2"/>
</dbReference>
<accession>A0A2Z6IC21</accession>
<gene>
    <name evidence="9" type="ORF">SUTMEG_05090</name>
</gene>
<proteinExistence type="inferred from homology"/>
<evidence type="ECO:0000256" key="7">
    <source>
        <dbReference type="SAM" id="SignalP"/>
    </source>
</evidence>
<evidence type="ECO:0000256" key="6">
    <source>
        <dbReference type="ARBA" id="ARBA00023002"/>
    </source>
</evidence>
<keyword evidence="10" id="KW-1185">Reference proteome</keyword>
<feature type="chain" id="PRO_5016418861" description="FMN-binding domain-containing protein" evidence="7">
    <location>
        <begin position="26"/>
        <end position="738"/>
    </location>
</feature>
<comment type="cofactor">
    <cofactor evidence="1">
        <name>FMN</name>
        <dbReference type="ChEBI" id="CHEBI:58210"/>
    </cofactor>
</comment>
<feature type="domain" description="FMN-binding" evidence="8">
    <location>
        <begin position="38"/>
        <end position="112"/>
    </location>
</feature>
<evidence type="ECO:0000256" key="5">
    <source>
        <dbReference type="ARBA" id="ARBA00022827"/>
    </source>
</evidence>
<dbReference type="AlphaFoldDB" id="A0A2Z6IC21"/>
<dbReference type="SMART" id="SM00900">
    <property type="entry name" value="FMN_bind"/>
    <property type="match status" value="2"/>
</dbReference>
<keyword evidence="6" id="KW-0560">Oxidoreductase</keyword>
<dbReference type="Pfam" id="PF04205">
    <property type="entry name" value="FMN_bind"/>
    <property type="match status" value="2"/>
</dbReference>
<feature type="signal peptide" evidence="7">
    <location>
        <begin position="1"/>
        <end position="25"/>
    </location>
</feature>
<dbReference type="PANTHER" id="PTHR43400:SF7">
    <property type="entry name" value="FAD-DEPENDENT OXIDOREDUCTASE 2 FAD BINDING DOMAIN-CONTAINING PROTEIN"/>
    <property type="match status" value="1"/>
</dbReference>
<dbReference type="RefSeq" id="WP_120176307.1">
    <property type="nucleotide sequence ID" value="NZ_AP018786.1"/>
</dbReference>
<dbReference type="Gene3D" id="3.50.50.60">
    <property type="entry name" value="FAD/NAD(P)-binding domain"/>
    <property type="match status" value="1"/>
</dbReference>
<name>A0A2Z6IC21_9BURK</name>
<evidence type="ECO:0000256" key="4">
    <source>
        <dbReference type="ARBA" id="ARBA00022630"/>
    </source>
</evidence>
<keyword evidence="4" id="KW-0285">Flavoprotein</keyword>
<dbReference type="PANTHER" id="PTHR43400">
    <property type="entry name" value="FUMARATE REDUCTASE"/>
    <property type="match status" value="1"/>
</dbReference>
<dbReference type="KEGG" id="sutt:SUTMEG_05090"/>
<dbReference type="InterPro" id="IPR007329">
    <property type="entry name" value="FMN-bd"/>
</dbReference>
<dbReference type="OrthoDB" id="9813348at2"/>
<evidence type="ECO:0000259" key="8">
    <source>
        <dbReference type="SMART" id="SM00900"/>
    </source>
</evidence>
<reference evidence="9 10" key="1">
    <citation type="journal article" date="2018" name="Int. J. Syst. Evol. Microbiol.">
        <title>Mesosutterella multiformis gen. nov., sp. nov., a member of the family Sutterellaceae and Sutterella megalosphaeroides sp. nov., isolated from human faeces.</title>
        <authorList>
            <person name="Sakamoto M."/>
            <person name="Ikeyama N."/>
            <person name="Kunihiro T."/>
            <person name="Iino T."/>
            <person name="Yuki M."/>
            <person name="Ohkuma M."/>
        </authorList>
    </citation>
    <scope>NUCLEOTIDE SEQUENCE [LARGE SCALE GENOMIC DNA]</scope>
    <source>
        <strain evidence="9 10">6FBBBH3</strain>
    </source>
</reference>
<organism evidence="9 10">
    <name type="scientific">Sutterella megalosphaeroides</name>
    <dbReference type="NCBI Taxonomy" id="2494234"/>
    <lineage>
        <taxon>Bacteria</taxon>
        <taxon>Pseudomonadati</taxon>
        <taxon>Pseudomonadota</taxon>
        <taxon>Betaproteobacteria</taxon>
        <taxon>Burkholderiales</taxon>
        <taxon>Sutterellaceae</taxon>
        <taxon>Sutterella</taxon>
    </lineage>
</organism>
<feature type="domain" description="FMN-binding" evidence="8">
    <location>
        <begin position="135"/>
        <end position="208"/>
    </location>
</feature>
<evidence type="ECO:0000256" key="2">
    <source>
        <dbReference type="ARBA" id="ARBA00001974"/>
    </source>
</evidence>